<dbReference type="AlphaFoldDB" id="X1U244"/>
<dbReference type="EMBL" id="BARW01009990">
    <property type="protein sequence ID" value="GAI86369.1"/>
    <property type="molecule type" value="Genomic_DNA"/>
</dbReference>
<protein>
    <recommendedName>
        <fullName evidence="2">Inclusion body protein</fullName>
    </recommendedName>
</protein>
<evidence type="ECO:0000313" key="1">
    <source>
        <dbReference type="EMBL" id="GAI86369.1"/>
    </source>
</evidence>
<reference evidence="1" key="1">
    <citation type="journal article" date="2014" name="Front. Microbiol.">
        <title>High frequency of phylogenetically diverse reductive dehalogenase-homologous genes in deep subseafloor sedimentary metagenomes.</title>
        <authorList>
            <person name="Kawai M."/>
            <person name="Futagami T."/>
            <person name="Toyoda A."/>
            <person name="Takaki Y."/>
            <person name="Nishi S."/>
            <person name="Hori S."/>
            <person name="Arai W."/>
            <person name="Tsubouchi T."/>
            <person name="Morono Y."/>
            <person name="Uchiyama I."/>
            <person name="Ito T."/>
            <person name="Fujiyama A."/>
            <person name="Inagaki F."/>
            <person name="Takami H."/>
        </authorList>
    </citation>
    <scope>NUCLEOTIDE SEQUENCE</scope>
    <source>
        <strain evidence="1">Expedition CK06-06</strain>
    </source>
</reference>
<evidence type="ECO:0008006" key="2">
    <source>
        <dbReference type="Google" id="ProtNLM"/>
    </source>
</evidence>
<proteinExistence type="predicted"/>
<comment type="caution">
    <text evidence="1">The sequence shown here is derived from an EMBL/GenBank/DDBJ whole genome shotgun (WGS) entry which is preliminary data.</text>
</comment>
<organism evidence="1">
    <name type="scientific">marine sediment metagenome</name>
    <dbReference type="NCBI Taxonomy" id="412755"/>
    <lineage>
        <taxon>unclassified sequences</taxon>
        <taxon>metagenomes</taxon>
        <taxon>ecological metagenomes</taxon>
    </lineage>
</organism>
<sequence>MTFLDGKERTFVALTDTTIVKHVHLDVGRFKIPADPAPAVVVQDNVAMLSFAQNGTESAYLRWVIPDDYAGGDLTIIIVWTNDGGVDDNGKNVKWQLNYQVVTGPGASIEGDHANSPKTINDTYTSDTKHLVHMTDPTTLAAADFAGDHGIVFRLTAVVADPTQLTGEALFLGAAINYTAYVNQ</sequence>
<gene>
    <name evidence="1" type="ORF">S12H4_19865</name>
</gene>
<name>X1U244_9ZZZZ</name>
<accession>X1U244</accession>